<gene>
    <name evidence="2" type="ORF">QX249_08790</name>
</gene>
<name>A0AAW8PZJ1_VIBPH</name>
<protein>
    <submittedName>
        <fullName evidence="2">Uncharacterized protein</fullName>
    </submittedName>
</protein>
<dbReference type="RefSeq" id="WP_311019531.1">
    <property type="nucleotide sequence ID" value="NZ_JAUHGG010000003.1"/>
</dbReference>
<feature type="transmembrane region" description="Helical" evidence="1">
    <location>
        <begin position="12"/>
        <end position="34"/>
    </location>
</feature>
<reference evidence="2" key="1">
    <citation type="submission" date="2023-06" db="EMBL/GenBank/DDBJ databases">
        <title>Genomic Diversity of Vibrio spp. and Metagenomic Analysis of Pathogens in Florida Gulf Coastal Waters Following Hurricane Ian.</title>
        <authorList>
            <person name="Brumfield K.D."/>
        </authorList>
    </citation>
    <scope>NUCLEOTIDE SEQUENCE</scope>
    <source>
        <strain evidence="2">WBS2B-138</strain>
    </source>
</reference>
<organism evidence="2 3">
    <name type="scientific">Vibrio parahaemolyticus</name>
    <dbReference type="NCBI Taxonomy" id="670"/>
    <lineage>
        <taxon>Bacteria</taxon>
        <taxon>Pseudomonadati</taxon>
        <taxon>Pseudomonadota</taxon>
        <taxon>Gammaproteobacteria</taxon>
        <taxon>Vibrionales</taxon>
        <taxon>Vibrionaceae</taxon>
        <taxon>Vibrio</taxon>
    </lineage>
</organism>
<evidence type="ECO:0000313" key="2">
    <source>
        <dbReference type="EMBL" id="MDS1820754.1"/>
    </source>
</evidence>
<accession>A0AAW8PZJ1</accession>
<keyword evidence="1" id="KW-0812">Transmembrane</keyword>
<keyword evidence="1" id="KW-0472">Membrane</keyword>
<dbReference type="EMBL" id="JAUHGG010000003">
    <property type="protein sequence ID" value="MDS1820754.1"/>
    <property type="molecule type" value="Genomic_DNA"/>
</dbReference>
<dbReference type="Proteomes" id="UP001253193">
    <property type="component" value="Unassembled WGS sequence"/>
</dbReference>
<evidence type="ECO:0000313" key="3">
    <source>
        <dbReference type="Proteomes" id="UP001253193"/>
    </source>
</evidence>
<proteinExistence type="predicted"/>
<comment type="caution">
    <text evidence="2">The sequence shown here is derived from an EMBL/GenBank/DDBJ whole genome shotgun (WGS) entry which is preliminary data.</text>
</comment>
<feature type="transmembrane region" description="Helical" evidence="1">
    <location>
        <begin position="46"/>
        <end position="74"/>
    </location>
</feature>
<sequence>MVSSLMAYVGVYWVGYLIAGSASVCIVFCVLKFEETESIGWTGKESFIWVLLTPFSLMFSGLMISVCILGNSYVSSPYYEMRLNHHALKSDSGIVASSLRYDHKESEETLSQAGDVVLSRCESANVVKESFGDGWVVLCSGSELKGSKLSRVFGEDKNSDVVRVVLRKSDDGDYLLRVYTRSGLAPESSEAGRDMLKVIFNSVDDDFDKAVSQIYWETYKKN</sequence>
<dbReference type="AlphaFoldDB" id="A0AAW8PZJ1"/>
<evidence type="ECO:0000256" key="1">
    <source>
        <dbReference type="SAM" id="Phobius"/>
    </source>
</evidence>
<keyword evidence="1" id="KW-1133">Transmembrane helix</keyword>